<dbReference type="SUPFAM" id="SSF48256">
    <property type="entry name" value="Citrate synthase"/>
    <property type="match status" value="1"/>
</dbReference>
<comment type="caution">
    <text evidence="8">The sequence shown here is derived from an EMBL/GenBank/DDBJ whole genome shotgun (WGS) entry which is preliminary data.</text>
</comment>
<dbReference type="Pfam" id="PF00285">
    <property type="entry name" value="Citrate_synt"/>
    <property type="match status" value="1"/>
</dbReference>
<dbReference type="PRINTS" id="PR00143">
    <property type="entry name" value="CITRTSNTHASE"/>
</dbReference>
<keyword evidence="9" id="KW-1185">Reference proteome</keyword>
<dbReference type="InterPro" id="IPR002020">
    <property type="entry name" value="Citrate_synthase"/>
</dbReference>
<keyword evidence="4 6" id="KW-0808">Transferase</keyword>
<accession>A0ABR8YL83</accession>
<dbReference type="NCBIfam" id="NF010636">
    <property type="entry name" value="PRK14033.1"/>
    <property type="match status" value="1"/>
</dbReference>
<dbReference type="RefSeq" id="WP_191748354.1">
    <property type="nucleotide sequence ID" value="NZ_JACSQC010000007.1"/>
</dbReference>
<gene>
    <name evidence="8" type="ORF">H9638_13935</name>
</gene>
<dbReference type="PROSITE" id="PS00480">
    <property type="entry name" value="CITRATE_SYNTHASE"/>
    <property type="match status" value="1"/>
</dbReference>
<dbReference type="InterPro" id="IPR036969">
    <property type="entry name" value="Citrate_synthase_sf"/>
</dbReference>
<protein>
    <recommendedName>
        <fullName evidence="6">Citrate synthase</fullName>
    </recommendedName>
</protein>
<dbReference type="Proteomes" id="UP000652763">
    <property type="component" value="Unassembled WGS sequence"/>
</dbReference>
<dbReference type="Gene3D" id="1.10.580.10">
    <property type="entry name" value="Citrate Synthase, domain 1"/>
    <property type="match status" value="1"/>
</dbReference>
<dbReference type="InterPro" id="IPR024176">
    <property type="entry name" value="Citrate_synthase_bac-typ"/>
</dbReference>
<dbReference type="PANTHER" id="PTHR11739:SF4">
    <property type="entry name" value="CITRATE SYNTHASE, PEROXISOMAL"/>
    <property type="match status" value="1"/>
</dbReference>
<organism evidence="8 9">
    <name type="scientific">Arthrobacter pullicola</name>
    <dbReference type="NCBI Taxonomy" id="2762224"/>
    <lineage>
        <taxon>Bacteria</taxon>
        <taxon>Bacillati</taxon>
        <taxon>Actinomycetota</taxon>
        <taxon>Actinomycetes</taxon>
        <taxon>Micrococcales</taxon>
        <taxon>Micrococcaceae</taxon>
        <taxon>Arthrobacter</taxon>
    </lineage>
</organism>
<evidence type="ECO:0000256" key="3">
    <source>
        <dbReference type="ARBA" id="ARBA00022532"/>
    </source>
</evidence>
<dbReference type="NCBIfam" id="TIGR01800">
    <property type="entry name" value="cit_synth_II"/>
    <property type="match status" value="1"/>
</dbReference>
<dbReference type="PIRSF" id="PIRSF001369">
    <property type="entry name" value="Citrate_synth"/>
    <property type="match status" value="1"/>
</dbReference>
<evidence type="ECO:0000256" key="5">
    <source>
        <dbReference type="ARBA" id="ARBA00049288"/>
    </source>
</evidence>
<comment type="similarity">
    <text evidence="2 6 7">Belongs to the citrate synthase family.</text>
</comment>
<dbReference type="InterPro" id="IPR016143">
    <property type="entry name" value="Citrate_synth-like_sm_a-sub"/>
</dbReference>
<comment type="pathway">
    <text evidence="1">Carbohydrate metabolism; tricarboxylic acid cycle.</text>
</comment>
<evidence type="ECO:0000256" key="1">
    <source>
        <dbReference type="ARBA" id="ARBA00005163"/>
    </source>
</evidence>
<dbReference type="InterPro" id="IPR011278">
    <property type="entry name" value="2-MeCitrate/Citrate_synth_II"/>
</dbReference>
<comment type="catalytic activity">
    <reaction evidence="5">
        <text>oxaloacetate + acetyl-CoA + H2O = citrate + CoA + H(+)</text>
        <dbReference type="Rhea" id="RHEA:16845"/>
        <dbReference type="ChEBI" id="CHEBI:15377"/>
        <dbReference type="ChEBI" id="CHEBI:15378"/>
        <dbReference type="ChEBI" id="CHEBI:16452"/>
        <dbReference type="ChEBI" id="CHEBI:16947"/>
        <dbReference type="ChEBI" id="CHEBI:57287"/>
        <dbReference type="ChEBI" id="CHEBI:57288"/>
        <dbReference type="EC" id="2.3.3.16"/>
    </reaction>
</comment>
<evidence type="ECO:0000256" key="6">
    <source>
        <dbReference type="PIRNR" id="PIRNR001369"/>
    </source>
</evidence>
<dbReference type="EMBL" id="JACSQC010000007">
    <property type="protein sequence ID" value="MBD8044907.1"/>
    <property type="molecule type" value="Genomic_DNA"/>
</dbReference>
<proteinExistence type="inferred from homology"/>
<sequence>MTDTTIHKGLAGVLVDTTSISKVNPETNSLLYRGYPVQELAARCSFEEVAYLLWNGELPSAEELAEFTSGERSQRALTPELKAVIDALPSTCHPMDVCRTAASVLGAEHPKAEDSSRLANMEKSVSLFAAMPAVVAYDQRRRRGEDLVEPREDLGYAANFLWMTFGEEAAPEVVEAFNVSMILYAEHSFNASTFTARVITSTLSDLHSAVTGAIGALKGPLHGGANEAVMHTFEEITASAQDHDVAAHAAAWLDSALADKKKIMGFGHRVYKNGDSRVPTMKASLDAMVKHYDRPDLGELYTALESAMAERKNILPNLDYPAGPAYHLMGFDTATFTPLFVAARITGWTAHIMEQLEANALIRPLSEYNGADERHLG</sequence>
<dbReference type="InterPro" id="IPR016142">
    <property type="entry name" value="Citrate_synth-like_lrg_a-sub"/>
</dbReference>
<evidence type="ECO:0000256" key="2">
    <source>
        <dbReference type="ARBA" id="ARBA00010566"/>
    </source>
</evidence>
<keyword evidence="3" id="KW-0816">Tricarboxylic acid cycle</keyword>
<reference evidence="8 9" key="1">
    <citation type="submission" date="2020-08" db="EMBL/GenBank/DDBJ databases">
        <title>A Genomic Blueprint of the Chicken Gut Microbiome.</title>
        <authorList>
            <person name="Gilroy R."/>
            <person name="Ravi A."/>
            <person name="Getino M."/>
            <person name="Pursley I."/>
            <person name="Horton D.L."/>
            <person name="Alikhan N.-F."/>
            <person name="Baker D."/>
            <person name="Gharbi K."/>
            <person name="Hall N."/>
            <person name="Watson M."/>
            <person name="Adriaenssens E.M."/>
            <person name="Foster-Nyarko E."/>
            <person name="Jarju S."/>
            <person name="Secka A."/>
            <person name="Antonio M."/>
            <person name="Oren A."/>
            <person name="Chaudhuri R."/>
            <person name="La Ragione R.M."/>
            <person name="Hildebrand F."/>
            <person name="Pallen M.J."/>
        </authorList>
    </citation>
    <scope>NUCLEOTIDE SEQUENCE [LARGE SCALE GENOMIC DNA]</scope>
    <source>
        <strain evidence="8 9">Sa2BUA2</strain>
    </source>
</reference>
<dbReference type="GO" id="GO:0050440">
    <property type="term" value="F:2-methylcitrate synthase activity"/>
    <property type="evidence" value="ECO:0007669"/>
    <property type="project" value="UniProtKB-EC"/>
</dbReference>
<dbReference type="InterPro" id="IPR019810">
    <property type="entry name" value="Citrate_synthase_AS"/>
</dbReference>
<name>A0ABR8YL83_9MICC</name>
<dbReference type="PANTHER" id="PTHR11739">
    <property type="entry name" value="CITRATE SYNTHASE"/>
    <property type="match status" value="1"/>
</dbReference>
<dbReference type="GO" id="GO:0036440">
    <property type="term" value="F:citrate synthase activity"/>
    <property type="evidence" value="ECO:0007669"/>
    <property type="project" value="UniProtKB-EC"/>
</dbReference>
<evidence type="ECO:0000256" key="4">
    <source>
        <dbReference type="ARBA" id="ARBA00022679"/>
    </source>
</evidence>
<evidence type="ECO:0000313" key="9">
    <source>
        <dbReference type="Proteomes" id="UP000652763"/>
    </source>
</evidence>
<evidence type="ECO:0000256" key="7">
    <source>
        <dbReference type="RuleBase" id="RU003406"/>
    </source>
</evidence>
<keyword evidence="8" id="KW-0012">Acyltransferase</keyword>
<dbReference type="Gene3D" id="1.10.230.10">
    <property type="entry name" value="Cytochrome P450-Terp, domain 2"/>
    <property type="match status" value="1"/>
</dbReference>
<evidence type="ECO:0000313" key="8">
    <source>
        <dbReference type="EMBL" id="MBD8044907.1"/>
    </source>
</evidence>